<dbReference type="EMBL" id="JAJOMB010000005">
    <property type="protein sequence ID" value="MCD5311588.1"/>
    <property type="molecule type" value="Genomic_DNA"/>
</dbReference>
<dbReference type="PANTHER" id="PTHR36115">
    <property type="entry name" value="PROLINE-RICH ANTIGEN HOMOLOG-RELATED"/>
    <property type="match status" value="1"/>
</dbReference>
<feature type="transmembrane region" description="Helical" evidence="6">
    <location>
        <begin position="108"/>
        <end position="130"/>
    </location>
</feature>
<keyword evidence="5 6" id="KW-0472">Membrane</keyword>
<feature type="transmembrane region" description="Helical" evidence="6">
    <location>
        <begin position="75"/>
        <end position="96"/>
    </location>
</feature>
<evidence type="ECO:0000256" key="2">
    <source>
        <dbReference type="ARBA" id="ARBA00022475"/>
    </source>
</evidence>
<dbReference type="InterPro" id="IPR010432">
    <property type="entry name" value="RDD"/>
</dbReference>
<proteinExistence type="predicted"/>
<evidence type="ECO:0000259" key="7">
    <source>
        <dbReference type="Pfam" id="PF06271"/>
    </source>
</evidence>
<protein>
    <submittedName>
        <fullName evidence="8">RDD family protein</fullName>
    </submittedName>
</protein>
<reference evidence="8" key="1">
    <citation type="submission" date="2021-11" db="EMBL/GenBank/DDBJ databases">
        <title>Streptomyces corallinus and Kineosporia corallina sp. nov., two new coral-derived marine actinobacteria.</title>
        <authorList>
            <person name="Buangrab K."/>
            <person name="Sutthacheep M."/>
            <person name="Yeemin T."/>
            <person name="Harunari E."/>
            <person name="Igarashi Y."/>
            <person name="Sripreechasak P."/>
            <person name="Kanchanasin P."/>
            <person name="Tanasupawat S."/>
            <person name="Phongsopitanun W."/>
        </authorList>
    </citation>
    <scope>NUCLEOTIDE SEQUENCE</scope>
    <source>
        <strain evidence="8">JCM 31032</strain>
    </source>
</reference>
<dbReference type="InterPro" id="IPR016795">
    <property type="entry name" value="UCP021697"/>
</dbReference>
<evidence type="ECO:0000313" key="8">
    <source>
        <dbReference type="EMBL" id="MCD5311588.1"/>
    </source>
</evidence>
<dbReference type="Proteomes" id="UP001138997">
    <property type="component" value="Unassembled WGS sequence"/>
</dbReference>
<evidence type="ECO:0000256" key="1">
    <source>
        <dbReference type="ARBA" id="ARBA00004651"/>
    </source>
</evidence>
<gene>
    <name evidence="8" type="ORF">LR394_11800</name>
</gene>
<evidence type="ECO:0000256" key="3">
    <source>
        <dbReference type="ARBA" id="ARBA00022692"/>
    </source>
</evidence>
<dbReference type="PANTHER" id="PTHR36115:SF6">
    <property type="entry name" value="PROLINE-RICH ANTIGEN HOMOLOG"/>
    <property type="match status" value="1"/>
</dbReference>
<dbReference type="Pfam" id="PF06271">
    <property type="entry name" value="RDD"/>
    <property type="match status" value="1"/>
</dbReference>
<keyword evidence="3 6" id="KW-0812">Transmembrane</keyword>
<evidence type="ECO:0000313" key="9">
    <source>
        <dbReference type="Proteomes" id="UP001138997"/>
    </source>
</evidence>
<sequence>MVNRRDVGSWLEGPEAVTGASGYPGERLGFPEEGQGSLARPGRRFAAVLVDWVICLVIARGFFPEIAAPGTAGSMIPVGVLLVMNFLLVGTAGYTIGQRVLRMRVERVSVGGPIGLLKSLIRAVLLVLVIPPVTMGWDADRRGLHDLLSGSVVVRT</sequence>
<dbReference type="PIRSF" id="PIRSF021697">
    <property type="entry name" value="UCP021697"/>
    <property type="match status" value="1"/>
</dbReference>
<comment type="subcellular location">
    <subcellularLocation>
        <location evidence="1">Cell membrane</location>
        <topology evidence="1">Multi-pass membrane protein</topology>
    </subcellularLocation>
</comment>
<keyword evidence="4 6" id="KW-1133">Transmembrane helix</keyword>
<evidence type="ECO:0000256" key="5">
    <source>
        <dbReference type="ARBA" id="ARBA00023136"/>
    </source>
</evidence>
<feature type="domain" description="RDD" evidence="7">
    <location>
        <begin position="39"/>
        <end position="150"/>
    </location>
</feature>
<organism evidence="8 9">
    <name type="scientific">Kineosporia babensis</name>
    <dbReference type="NCBI Taxonomy" id="499548"/>
    <lineage>
        <taxon>Bacteria</taxon>
        <taxon>Bacillati</taxon>
        <taxon>Actinomycetota</taxon>
        <taxon>Actinomycetes</taxon>
        <taxon>Kineosporiales</taxon>
        <taxon>Kineosporiaceae</taxon>
        <taxon>Kineosporia</taxon>
    </lineage>
</organism>
<accession>A0A9X1NCH4</accession>
<dbReference type="RefSeq" id="WP_231440934.1">
    <property type="nucleotide sequence ID" value="NZ_JAJOMB010000005.1"/>
</dbReference>
<comment type="caution">
    <text evidence="8">The sequence shown here is derived from an EMBL/GenBank/DDBJ whole genome shotgun (WGS) entry which is preliminary data.</text>
</comment>
<keyword evidence="2" id="KW-1003">Cell membrane</keyword>
<dbReference type="InterPro" id="IPR051791">
    <property type="entry name" value="Pra-immunoreactive"/>
</dbReference>
<name>A0A9X1NCH4_9ACTN</name>
<keyword evidence="9" id="KW-1185">Reference proteome</keyword>
<evidence type="ECO:0000256" key="4">
    <source>
        <dbReference type="ARBA" id="ARBA00022989"/>
    </source>
</evidence>
<feature type="transmembrane region" description="Helical" evidence="6">
    <location>
        <begin position="45"/>
        <end position="63"/>
    </location>
</feature>
<dbReference type="GO" id="GO:0005886">
    <property type="term" value="C:plasma membrane"/>
    <property type="evidence" value="ECO:0007669"/>
    <property type="project" value="UniProtKB-SubCell"/>
</dbReference>
<dbReference type="AlphaFoldDB" id="A0A9X1NCH4"/>
<evidence type="ECO:0000256" key="6">
    <source>
        <dbReference type="SAM" id="Phobius"/>
    </source>
</evidence>